<accession>A0A814X167</accession>
<dbReference type="SUPFAM" id="SSF57716">
    <property type="entry name" value="Glucocorticoid receptor-like (DNA-binding domain)"/>
    <property type="match status" value="2"/>
</dbReference>
<dbReference type="Proteomes" id="UP000663829">
    <property type="component" value="Unassembled WGS sequence"/>
</dbReference>
<proteinExistence type="predicted"/>
<feature type="domain" description="LIM zinc-binding" evidence="9">
    <location>
        <begin position="9"/>
        <end position="69"/>
    </location>
</feature>
<dbReference type="EMBL" id="CAJOBC010008892">
    <property type="protein sequence ID" value="CAF3973676.1"/>
    <property type="molecule type" value="Genomic_DNA"/>
</dbReference>
<keyword evidence="2 7" id="KW-0479">Metal-binding</keyword>
<evidence type="ECO:0000256" key="3">
    <source>
        <dbReference type="ARBA" id="ARBA00022737"/>
    </source>
</evidence>
<comment type="subcellular location">
    <subcellularLocation>
        <location evidence="1">Nucleus</location>
    </subcellularLocation>
</comment>
<evidence type="ECO:0000259" key="9">
    <source>
        <dbReference type="PROSITE" id="PS50023"/>
    </source>
</evidence>
<dbReference type="EMBL" id="CAJNOQ010008891">
    <property type="protein sequence ID" value="CAF1209583.1"/>
    <property type="molecule type" value="Genomic_DNA"/>
</dbReference>
<dbReference type="GO" id="GO:0045214">
    <property type="term" value="P:sarcomere organization"/>
    <property type="evidence" value="ECO:0007669"/>
    <property type="project" value="TreeGrafter"/>
</dbReference>
<dbReference type="PROSITE" id="PS50023">
    <property type="entry name" value="LIM_DOMAIN_2"/>
    <property type="match status" value="1"/>
</dbReference>
<name>A0A814X167_9BILA</name>
<dbReference type="InterPro" id="IPR001781">
    <property type="entry name" value="Znf_LIM"/>
</dbReference>
<feature type="region of interest" description="Disordered" evidence="8">
    <location>
        <begin position="87"/>
        <end position="114"/>
    </location>
</feature>
<dbReference type="OrthoDB" id="1679758at2759"/>
<dbReference type="PANTHER" id="PTHR24215:SF35">
    <property type="entry name" value="MUSCLE LIM PROTEIN MLP84B"/>
    <property type="match status" value="1"/>
</dbReference>
<dbReference type="PANTHER" id="PTHR24215">
    <property type="entry name" value="RHO-GTPASE-ACTIVATING PROTEIN LRG1"/>
    <property type="match status" value="1"/>
</dbReference>
<evidence type="ECO:0000313" key="10">
    <source>
        <dbReference type="EMBL" id="CAF1107339.1"/>
    </source>
</evidence>
<dbReference type="GO" id="GO:0046872">
    <property type="term" value="F:metal ion binding"/>
    <property type="evidence" value="ECO:0007669"/>
    <property type="project" value="UniProtKB-KW"/>
</dbReference>
<dbReference type="FunFam" id="2.10.110.10:FF:000001">
    <property type="entry name" value="Cysteine and glycine-rich protein 1"/>
    <property type="match status" value="1"/>
</dbReference>
<evidence type="ECO:0000313" key="11">
    <source>
        <dbReference type="EMBL" id="CAF1209583.1"/>
    </source>
</evidence>
<evidence type="ECO:0000256" key="4">
    <source>
        <dbReference type="ARBA" id="ARBA00022833"/>
    </source>
</evidence>
<evidence type="ECO:0000256" key="5">
    <source>
        <dbReference type="ARBA" id="ARBA00023038"/>
    </source>
</evidence>
<dbReference type="EMBL" id="CAJNOK010010141">
    <property type="protein sequence ID" value="CAF1107339.1"/>
    <property type="molecule type" value="Genomic_DNA"/>
</dbReference>
<dbReference type="SMART" id="SM00132">
    <property type="entry name" value="LIM"/>
    <property type="match status" value="1"/>
</dbReference>
<dbReference type="GO" id="GO:0060537">
    <property type="term" value="P:muscle tissue development"/>
    <property type="evidence" value="ECO:0007669"/>
    <property type="project" value="TreeGrafter"/>
</dbReference>
<keyword evidence="3" id="KW-0677">Repeat</keyword>
<dbReference type="Pfam" id="PF00412">
    <property type="entry name" value="LIM"/>
    <property type="match status" value="1"/>
</dbReference>
<evidence type="ECO:0000313" key="14">
    <source>
        <dbReference type="Proteomes" id="UP000663829"/>
    </source>
</evidence>
<dbReference type="GO" id="GO:0005634">
    <property type="term" value="C:nucleus"/>
    <property type="evidence" value="ECO:0007669"/>
    <property type="project" value="UniProtKB-SubCell"/>
</dbReference>
<comment type="caution">
    <text evidence="11">The sequence shown here is derived from an EMBL/GenBank/DDBJ whole genome shotgun (WGS) entry which is preliminary data.</text>
</comment>
<evidence type="ECO:0000313" key="12">
    <source>
        <dbReference type="EMBL" id="CAF3872229.1"/>
    </source>
</evidence>
<keyword evidence="6" id="KW-0539">Nucleus</keyword>
<dbReference type="Proteomes" id="UP000681722">
    <property type="component" value="Unassembled WGS sequence"/>
</dbReference>
<dbReference type="GO" id="GO:0008307">
    <property type="term" value="F:structural constituent of muscle"/>
    <property type="evidence" value="ECO:0007669"/>
    <property type="project" value="TreeGrafter"/>
</dbReference>
<evidence type="ECO:0000256" key="2">
    <source>
        <dbReference type="ARBA" id="ARBA00022723"/>
    </source>
</evidence>
<sequence>MPFKPPEVVKCPRCNQNVYAAEEVPAAGKKFHKMCFKCGLCKKMLESTTVAEHDGNLFCKQCYARKYGPKGCGYGVGAGALGMDTGEHLGNRETAMTNKPNYAPPPGANQASHE</sequence>
<dbReference type="Gene3D" id="2.10.110.10">
    <property type="entry name" value="Cysteine Rich Protein"/>
    <property type="match status" value="1"/>
</dbReference>
<keyword evidence="5 7" id="KW-0440">LIM domain</keyword>
<dbReference type="GO" id="GO:0042805">
    <property type="term" value="F:actinin binding"/>
    <property type="evidence" value="ECO:0007669"/>
    <property type="project" value="TreeGrafter"/>
</dbReference>
<dbReference type="Proteomes" id="UP000682733">
    <property type="component" value="Unassembled WGS sequence"/>
</dbReference>
<organism evidence="11 14">
    <name type="scientific">Didymodactylos carnosus</name>
    <dbReference type="NCBI Taxonomy" id="1234261"/>
    <lineage>
        <taxon>Eukaryota</taxon>
        <taxon>Metazoa</taxon>
        <taxon>Spiralia</taxon>
        <taxon>Gnathifera</taxon>
        <taxon>Rotifera</taxon>
        <taxon>Eurotatoria</taxon>
        <taxon>Bdelloidea</taxon>
        <taxon>Philodinida</taxon>
        <taxon>Philodinidae</taxon>
        <taxon>Didymodactylos</taxon>
    </lineage>
</organism>
<evidence type="ECO:0000313" key="13">
    <source>
        <dbReference type="EMBL" id="CAF3973676.1"/>
    </source>
</evidence>
<protein>
    <recommendedName>
        <fullName evidence="9">LIM zinc-binding domain-containing protein</fullName>
    </recommendedName>
</protein>
<evidence type="ECO:0000256" key="6">
    <source>
        <dbReference type="ARBA" id="ARBA00023242"/>
    </source>
</evidence>
<dbReference type="CDD" id="cd09326">
    <property type="entry name" value="LIM_CRP_like"/>
    <property type="match status" value="1"/>
</dbReference>
<dbReference type="Proteomes" id="UP000677228">
    <property type="component" value="Unassembled WGS sequence"/>
</dbReference>
<evidence type="ECO:0000256" key="1">
    <source>
        <dbReference type="ARBA" id="ARBA00004123"/>
    </source>
</evidence>
<dbReference type="GO" id="GO:0030018">
    <property type="term" value="C:Z disc"/>
    <property type="evidence" value="ECO:0007669"/>
    <property type="project" value="TreeGrafter"/>
</dbReference>
<evidence type="ECO:0000256" key="8">
    <source>
        <dbReference type="SAM" id="MobiDB-lite"/>
    </source>
</evidence>
<reference evidence="11" key="1">
    <citation type="submission" date="2021-02" db="EMBL/GenBank/DDBJ databases">
        <authorList>
            <person name="Nowell W R."/>
        </authorList>
    </citation>
    <scope>NUCLEOTIDE SEQUENCE</scope>
</reference>
<dbReference type="PROSITE" id="PS00478">
    <property type="entry name" value="LIM_DOMAIN_1"/>
    <property type="match status" value="1"/>
</dbReference>
<dbReference type="AlphaFoldDB" id="A0A814X167"/>
<keyword evidence="4 7" id="KW-0862">Zinc</keyword>
<gene>
    <name evidence="11" type="ORF">GPM918_LOCUS24142</name>
    <name evidence="10" type="ORF">OVA965_LOCUS19591</name>
    <name evidence="13" type="ORF">SRO942_LOCUS24141</name>
    <name evidence="12" type="ORF">TMI583_LOCUS19686</name>
</gene>
<evidence type="ECO:0000256" key="7">
    <source>
        <dbReference type="PROSITE-ProRule" id="PRU00125"/>
    </source>
</evidence>
<keyword evidence="14" id="KW-1185">Reference proteome</keyword>
<dbReference type="EMBL" id="CAJOBA010011793">
    <property type="protein sequence ID" value="CAF3872229.1"/>
    <property type="molecule type" value="Genomic_DNA"/>
</dbReference>